<keyword evidence="1" id="KW-0479">Metal-binding</keyword>
<evidence type="ECO:0000259" key="3">
    <source>
        <dbReference type="SMART" id="SM00910"/>
    </source>
</evidence>
<dbReference type="Proteomes" id="UP000426444">
    <property type="component" value="Chromosome"/>
</dbReference>
<dbReference type="Gene3D" id="3.30.70.2330">
    <property type="match status" value="1"/>
</dbReference>
<evidence type="ECO:0000313" key="5">
    <source>
        <dbReference type="Proteomes" id="UP000426444"/>
    </source>
</evidence>
<accession>A0A6I6DGI9</accession>
<dbReference type="GO" id="GO:0003676">
    <property type="term" value="F:nucleic acid binding"/>
    <property type="evidence" value="ECO:0007669"/>
    <property type="project" value="InterPro"/>
</dbReference>
<gene>
    <name evidence="4" type="ORF">SYNTR_0917</name>
</gene>
<dbReference type="Pfam" id="PF13657">
    <property type="entry name" value="Couple_hipA"/>
    <property type="match status" value="1"/>
</dbReference>
<name>A0A6I6DGI9_9FIRM</name>
<dbReference type="GO" id="GO:0016818">
    <property type="term" value="F:hydrolase activity, acting on acid anhydrides, in phosphorus-containing anhydrides"/>
    <property type="evidence" value="ECO:0007669"/>
    <property type="project" value="InterPro"/>
</dbReference>
<protein>
    <recommendedName>
        <fullName evidence="3">HIRAN domain-containing protein</fullName>
    </recommendedName>
</protein>
<keyword evidence="5" id="KW-1185">Reference proteome</keyword>
<dbReference type="RefSeq" id="WP_156203398.1">
    <property type="nucleotide sequence ID" value="NZ_CP046457.1"/>
</dbReference>
<reference evidence="5" key="1">
    <citation type="journal article" date="2019" name="Microbiology">
        <title>Complete Genome Sequence of an Uncultured Bacterium of the Candidate Phylum Bipolaricaulota.</title>
        <authorList>
            <person name="Kadnikov V.V."/>
            <person name="Mardanov A.V."/>
            <person name="Beletsky A.V."/>
            <person name="Frank Y.A."/>
            <person name="Karnachuk O.V."/>
            <person name="Ravin N.V."/>
        </authorList>
    </citation>
    <scope>NUCLEOTIDE SEQUENCE [LARGE SCALE GENOMIC DNA]</scope>
</reference>
<dbReference type="EMBL" id="CP046457">
    <property type="protein sequence ID" value="QGT99510.1"/>
    <property type="molecule type" value="Genomic_DNA"/>
</dbReference>
<evidence type="ECO:0000256" key="1">
    <source>
        <dbReference type="ARBA" id="ARBA00022723"/>
    </source>
</evidence>
<proteinExistence type="predicted"/>
<evidence type="ECO:0000313" key="4">
    <source>
        <dbReference type="EMBL" id="QGT99510.1"/>
    </source>
</evidence>
<dbReference type="OrthoDB" id="46144at2"/>
<dbReference type="InterPro" id="IPR017508">
    <property type="entry name" value="HipA_N1"/>
</dbReference>
<keyword evidence="2" id="KW-0378">Hydrolase</keyword>
<organism evidence="4 5">
    <name type="scientific">Candidatus Syntrophocurvum alkaliphilum</name>
    <dbReference type="NCBI Taxonomy" id="2293317"/>
    <lineage>
        <taxon>Bacteria</taxon>
        <taxon>Bacillati</taxon>
        <taxon>Bacillota</taxon>
        <taxon>Clostridia</taxon>
        <taxon>Eubacteriales</taxon>
        <taxon>Syntrophomonadaceae</taxon>
        <taxon>Candidatus Syntrophocurvum</taxon>
    </lineage>
</organism>
<dbReference type="SMART" id="SM00910">
    <property type="entry name" value="HIRAN"/>
    <property type="match status" value="1"/>
</dbReference>
<dbReference type="InterPro" id="IPR014905">
    <property type="entry name" value="HIRAN"/>
</dbReference>
<dbReference type="AlphaFoldDB" id="A0A6I6DGI9"/>
<dbReference type="GO" id="GO:0008270">
    <property type="term" value="F:zinc ion binding"/>
    <property type="evidence" value="ECO:0007669"/>
    <property type="project" value="InterPro"/>
</dbReference>
<feature type="domain" description="HIRAN" evidence="3">
    <location>
        <begin position="135"/>
        <end position="231"/>
    </location>
</feature>
<dbReference type="KEGG" id="salq:SYNTR_0917"/>
<sequence length="240" mass="27865">MSRKNEKDYLYLIWKDPISRRNFIVGQLSKNSQYEFSYGHEVKKAIEKGFELLIPFDDIDKVYKSDTLFPTFSSRLPDSKRRGIEKILAKYDLTNFDEYKLLKKSGAKLPIDTLEFIDPIPEKPNGKVKRVFYIAGVRHCIGCDGYNCEKNNYLNLGDQLSLELEPTNEYDENAIKILDKQGSHVGYIPRYYSKGVIRFLKNGATYEVKVVELNKDMQCQECIRVKLELSINTKQITMSS</sequence>
<dbReference type="Pfam" id="PF08797">
    <property type="entry name" value="HIRAN"/>
    <property type="match status" value="1"/>
</dbReference>
<evidence type="ECO:0000256" key="2">
    <source>
        <dbReference type="ARBA" id="ARBA00022801"/>
    </source>
</evidence>